<gene>
    <name evidence="2" type="ORF">QBC41DRAFT_330967</name>
</gene>
<name>A0AA39YXI6_9PEZI</name>
<reference evidence="2" key="1">
    <citation type="submission" date="2023-06" db="EMBL/GenBank/DDBJ databases">
        <title>Genome-scale phylogeny and comparative genomics of the fungal order Sordariales.</title>
        <authorList>
            <consortium name="Lawrence Berkeley National Laboratory"/>
            <person name="Hensen N."/>
            <person name="Bonometti L."/>
            <person name="Westerberg I."/>
            <person name="Brannstrom I.O."/>
            <person name="Guillou S."/>
            <person name="Cros-Aarteil S."/>
            <person name="Calhoun S."/>
            <person name="Haridas S."/>
            <person name="Kuo A."/>
            <person name="Mondo S."/>
            <person name="Pangilinan J."/>
            <person name="Riley R."/>
            <person name="Labutti K."/>
            <person name="Andreopoulos B."/>
            <person name="Lipzen A."/>
            <person name="Chen C."/>
            <person name="Yanf M."/>
            <person name="Daum C."/>
            <person name="Ng V."/>
            <person name="Clum A."/>
            <person name="Steindorff A."/>
            <person name="Ohm R."/>
            <person name="Martin F."/>
            <person name="Silar P."/>
            <person name="Natvig D."/>
            <person name="Lalanne C."/>
            <person name="Gautier V."/>
            <person name="Ament-Velasquez S.L."/>
            <person name="Kruys A."/>
            <person name="Hutchinson M.I."/>
            <person name="Powell A.J."/>
            <person name="Barry K."/>
            <person name="Miller A.N."/>
            <person name="Grigoriev I.V."/>
            <person name="Debuchy R."/>
            <person name="Gladieux P."/>
            <person name="Thoren M.H."/>
            <person name="Johannesson H."/>
        </authorList>
    </citation>
    <scope>NUCLEOTIDE SEQUENCE</scope>
    <source>
        <strain evidence="2">CBS 307.81</strain>
    </source>
</reference>
<protein>
    <submittedName>
        <fullName evidence="2">Uncharacterized protein</fullName>
    </submittedName>
</protein>
<evidence type="ECO:0000313" key="3">
    <source>
        <dbReference type="Proteomes" id="UP001174997"/>
    </source>
</evidence>
<evidence type="ECO:0000313" key="2">
    <source>
        <dbReference type="EMBL" id="KAK0660421.1"/>
    </source>
</evidence>
<feature type="compositionally biased region" description="Polar residues" evidence="1">
    <location>
        <begin position="430"/>
        <end position="457"/>
    </location>
</feature>
<sequence>MSRKIECRSDGCGNEVLFKTVEGGFNLHQPNLDHYHYRDHRRSGISAGPRSPPAGTGRHLSPYCKQHTCVHFHREECCTNKKPPHDTVCAVHTRCPIPDCNQARAQFLDPNFDPLSSAVPRYARYEVCADHKCIVRRCPQRRASAGTTFCQGHGCRADGCGNERQDQLECCEKHQCNIRGCDLVVEGNHTLCAHHMTCEMNGCGGAKHFDPKKKEYLPYCTSHATCPAGRCKQTKLDRQSTFCDEHTCRERGCNKSVRVRPYCDDHRCAEIDCAYPIAKSLGRFCPLHTCRAEDCCEFVNSFSLYCQSHGCSKPKCLQQSIVEYLCLDHLKKHYTTLGRRSALTPASSQFGTVAVSTIAEDSSTSEEDDSPADERRPGIKNKPPSLKGAYPPSSTFSTHSHTRSAPLFTPTSNPPSVIKEASLPLPGHTPVSSRPSTLHVHTQNTSDPHHPSPSQKGPSFYKVVNPTGGGGGDDNKQGENNARSSSPVLIPLPVPSEPHDGKVYSRPKDMEDVEGMVYNPEKGRWE</sequence>
<feature type="compositionally biased region" description="Basic and acidic residues" evidence="1">
    <location>
        <begin position="497"/>
        <end position="510"/>
    </location>
</feature>
<proteinExistence type="predicted"/>
<organism evidence="2 3">
    <name type="scientific">Cercophora samala</name>
    <dbReference type="NCBI Taxonomy" id="330535"/>
    <lineage>
        <taxon>Eukaryota</taxon>
        <taxon>Fungi</taxon>
        <taxon>Dikarya</taxon>
        <taxon>Ascomycota</taxon>
        <taxon>Pezizomycotina</taxon>
        <taxon>Sordariomycetes</taxon>
        <taxon>Sordariomycetidae</taxon>
        <taxon>Sordariales</taxon>
        <taxon>Lasiosphaeriaceae</taxon>
        <taxon>Cercophora</taxon>
    </lineage>
</organism>
<dbReference type="EMBL" id="JAULSY010000167">
    <property type="protein sequence ID" value="KAK0660421.1"/>
    <property type="molecule type" value="Genomic_DNA"/>
</dbReference>
<dbReference type="AlphaFoldDB" id="A0AA39YXI6"/>
<accession>A0AA39YXI6</accession>
<keyword evidence="3" id="KW-1185">Reference proteome</keyword>
<comment type="caution">
    <text evidence="2">The sequence shown here is derived from an EMBL/GenBank/DDBJ whole genome shotgun (WGS) entry which is preliminary data.</text>
</comment>
<dbReference type="Proteomes" id="UP001174997">
    <property type="component" value="Unassembled WGS sequence"/>
</dbReference>
<evidence type="ECO:0000256" key="1">
    <source>
        <dbReference type="SAM" id="MobiDB-lite"/>
    </source>
</evidence>
<feature type="region of interest" description="Disordered" evidence="1">
    <location>
        <begin position="358"/>
        <end position="526"/>
    </location>
</feature>